<evidence type="ECO:0000256" key="1">
    <source>
        <dbReference type="SAM" id="Coils"/>
    </source>
</evidence>
<comment type="caution">
    <text evidence="2">The sequence shown here is derived from an EMBL/GenBank/DDBJ whole genome shotgun (WGS) entry which is preliminary data.</text>
</comment>
<evidence type="ECO:0000313" key="3">
    <source>
        <dbReference type="Proteomes" id="UP000178114"/>
    </source>
</evidence>
<dbReference type="STRING" id="1798351.A2930_03435"/>
<evidence type="ECO:0000313" key="2">
    <source>
        <dbReference type="EMBL" id="OGF80864.1"/>
    </source>
</evidence>
<name>A0A1F5WYY7_9BACT</name>
<dbReference type="AlphaFoldDB" id="A0A1F5WYY7"/>
<proteinExistence type="predicted"/>
<reference evidence="2 3" key="1">
    <citation type="journal article" date="2016" name="Nat. Commun.">
        <title>Thousands of microbial genomes shed light on interconnected biogeochemical processes in an aquifer system.</title>
        <authorList>
            <person name="Anantharaman K."/>
            <person name="Brown C.T."/>
            <person name="Hug L.A."/>
            <person name="Sharon I."/>
            <person name="Castelle C.J."/>
            <person name="Probst A.J."/>
            <person name="Thomas B.C."/>
            <person name="Singh A."/>
            <person name="Wilkins M.J."/>
            <person name="Karaoz U."/>
            <person name="Brodie E.L."/>
            <person name="Williams K.H."/>
            <person name="Hubbard S.S."/>
            <person name="Banfield J.F."/>
        </authorList>
    </citation>
    <scope>NUCLEOTIDE SEQUENCE [LARGE SCALE GENOMIC DNA]</scope>
</reference>
<dbReference type="EMBL" id="MFID01000026">
    <property type="protein sequence ID" value="OGF80864.1"/>
    <property type="molecule type" value="Genomic_DNA"/>
</dbReference>
<feature type="coiled-coil region" evidence="1">
    <location>
        <begin position="26"/>
        <end position="85"/>
    </location>
</feature>
<keyword evidence="1" id="KW-0175">Coiled coil</keyword>
<sequence length="105" mass="12684">MNFKSEFANIKLKFKKAIEVLKSNPLQEEIERLNGLLEEKRLAQERAEQQVRIEQTKVFELERHNDYFEAELERTKLELRNLSEIESGMDLYLYKTPEKDERNDH</sequence>
<organism evidence="2 3">
    <name type="scientific">Candidatus Giovannonibacteria bacterium RIFCSPLOWO2_01_FULL_45_34</name>
    <dbReference type="NCBI Taxonomy" id="1798351"/>
    <lineage>
        <taxon>Bacteria</taxon>
        <taxon>Candidatus Giovannoniibacteriota</taxon>
    </lineage>
</organism>
<dbReference type="Proteomes" id="UP000178114">
    <property type="component" value="Unassembled WGS sequence"/>
</dbReference>
<gene>
    <name evidence="2" type="ORF">A2930_03435</name>
</gene>
<accession>A0A1F5WYY7</accession>
<protein>
    <submittedName>
        <fullName evidence="2">Uncharacterized protein</fullName>
    </submittedName>
</protein>